<dbReference type="GO" id="GO:0000724">
    <property type="term" value="P:double-strand break repair via homologous recombination"/>
    <property type="evidence" value="ECO:0007669"/>
    <property type="project" value="TreeGrafter"/>
</dbReference>
<dbReference type="GO" id="GO:0005634">
    <property type="term" value="C:nucleus"/>
    <property type="evidence" value="ECO:0007669"/>
    <property type="project" value="TreeGrafter"/>
</dbReference>
<evidence type="ECO:0000256" key="3">
    <source>
        <dbReference type="ARBA" id="ARBA00023054"/>
    </source>
</evidence>
<comment type="similarity">
    <text evidence="1">Belongs to the SMC family. SMC5 subfamily.</text>
</comment>
<organism evidence="6">
    <name type="scientific">Amblyomma aureolatum</name>
    <dbReference type="NCBI Taxonomy" id="187763"/>
    <lineage>
        <taxon>Eukaryota</taxon>
        <taxon>Metazoa</taxon>
        <taxon>Ecdysozoa</taxon>
        <taxon>Arthropoda</taxon>
        <taxon>Chelicerata</taxon>
        <taxon>Arachnida</taxon>
        <taxon>Acari</taxon>
        <taxon>Parasitiformes</taxon>
        <taxon>Ixodida</taxon>
        <taxon>Ixodoidea</taxon>
        <taxon>Ixodidae</taxon>
        <taxon>Amblyomminae</taxon>
        <taxon>Amblyomma</taxon>
    </lineage>
</organism>
<dbReference type="GO" id="GO:0030915">
    <property type="term" value="C:Smc5-Smc6 complex"/>
    <property type="evidence" value="ECO:0007669"/>
    <property type="project" value="TreeGrafter"/>
</dbReference>
<evidence type="ECO:0000256" key="4">
    <source>
        <dbReference type="SAM" id="Coils"/>
    </source>
</evidence>
<sequence>MHQRLRELQQDCGGQEASLRAQQSQLSQERQKVDQLGPDMRSLQAYKEVQLRVSRLRQKLAWVEYEEARRAFLEEKRQLLEAEGQVQSQDKEVAQLKGRVDAVSRHDAQLSATDKQLGDAAAAHMRSVEASSKKLVELEEQFSSAKRELRRRLQEEEARASRMKADADSIANIEREMADLAPDKSEVERVQGDLQQCNQAIGRLHRERSEADAFIGDRQRESTAVVQHMKRLRDVSNQRMELLRRRSRDAYEAALWLRQNEGRFKGKVYAPIMTQIDVLDPSDAKYVEAQIPTKDLVAFVAERPDDLNAFLAAVRDTRNLSVNGVVVPSEGLDAFQPRRPLSQISQYGFRAYVRSLFTAPEGVMRYLCKRHRVHDIPVGSAATENFLAQVRSLGINRFFTKDNLYTVRVSQYDPSRTSTMSSELAPPSLLTMSVDAAALEELEQRKQALSDEIAAKVAEVKKLDTEERTLQKQLEELRRAKKRLQENAGRLRQLSVLREEKQAALQTMQNTAVDLEEERRKTTRQQHEICTRRTAQVKTHTEMIKLCCETRRARAEHRLDMVRAAADREKAESALHAAQKQRSMLQTSVEALQQRLVASQRQVQQKRREAQEATKCPSTTKQIPADIAKEFDSLPKTAKEINDQLLLEEETLGCMLPVDASVEREYQQRKAAVSRLQQEVAGSEQQLSQARTEMAETGARWQRDVEQLLQRVNTSFGRFFHELGCVGEVSLSRSPDPEQYDKYGVSIRVKFRDEAPLAELSTIHQSGGERSVATVLYMMALQEQTSVPFRVVDEINQGMDSDNERKVFEMMMNTAAKNCAQYLLLTPKLLPDLPYKEDVTMIFLTLLDSPIEEGDIDALAGSPVGLLRAA</sequence>
<feature type="coiled-coil region" evidence="4">
    <location>
        <begin position="552"/>
        <end position="609"/>
    </location>
</feature>
<feature type="compositionally biased region" description="Low complexity" evidence="5">
    <location>
        <begin position="15"/>
        <end position="28"/>
    </location>
</feature>
<accession>A0A1E1XES8</accession>
<protein>
    <recommendedName>
        <fullName evidence="2">Structural maintenance of chromosomes protein 5</fullName>
    </recommendedName>
</protein>
<dbReference type="InterPro" id="IPR027417">
    <property type="entry name" value="P-loop_NTPase"/>
</dbReference>
<evidence type="ECO:0000313" key="6">
    <source>
        <dbReference type="EMBL" id="JAT97699.1"/>
    </source>
</evidence>
<reference evidence="6" key="1">
    <citation type="journal article" date="2017" name="Front. Cell. Infect. Microbiol.">
        <title>The Distinct Transcriptional Response of the Midgut of Amblyomma sculptum and Amblyomma aureolatum Ticks to Rickettsia rickettsii Correlates to Their Differences in Susceptibility to Infection.</title>
        <authorList>
            <person name="Martins L.A."/>
            <person name="Galletti M.F.B.M."/>
            <person name="Ribeiro J.M."/>
            <person name="Fujita A."/>
            <person name="Costa F.B."/>
            <person name="Labruna M.B."/>
            <person name="Daffre S."/>
            <person name="Fogaca A.C."/>
        </authorList>
    </citation>
    <scope>NUCLEOTIDE SEQUENCE</scope>
</reference>
<dbReference type="SUPFAM" id="SSF52540">
    <property type="entry name" value="P-loop containing nucleoside triphosphate hydrolases"/>
    <property type="match status" value="1"/>
</dbReference>
<dbReference type="AlphaFoldDB" id="A0A1E1XES8"/>
<evidence type="ECO:0000256" key="5">
    <source>
        <dbReference type="SAM" id="MobiDB-lite"/>
    </source>
</evidence>
<feature type="region of interest" description="Disordered" evidence="5">
    <location>
        <begin position="1"/>
        <end position="39"/>
    </location>
</feature>
<feature type="coiled-coil region" evidence="4">
    <location>
        <begin position="63"/>
        <end position="166"/>
    </location>
</feature>
<dbReference type="GO" id="GO:0003697">
    <property type="term" value="F:single-stranded DNA binding"/>
    <property type="evidence" value="ECO:0007669"/>
    <property type="project" value="TreeGrafter"/>
</dbReference>
<proteinExistence type="evidence at transcript level"/>
<name>A0A1E1XES8_9ACAR</name>
<evidence type="ECO:0000256" key="2">
    <source>
        <dbReference type="ARBA" id="ARBA00018687"/>
    </source>
</evidence>
<dbReference type="Gene3D" id="3.40.50.300">
    <property type="entry name" value="P-loop containing nucleotide triphosphate hydrolases"/>
    <property type="match status" value="1"/>
</dbReference>
<feature type="coiled-coil region" evidence="4">
    <location>
        <begin position="666"/>
        <end position="693"/>
    </location>
</feature>
<dbReference type="PANTHER" id="PTHR45916:SF1">
    <property type="entry name" value="STRUCTURAL MAINTENANCE OF CHROMOSOMES PROTEIN 5"/>
    <property type="match status" value="1"/>
</dbReference>
<keyword evidence="3 4" id="KW-0175">Coiled coil</keyword>
<dbReference type="EMBL" id="GFAC01001489">
    <property type="protein sequence ID" value="JAT97699.1"/>
    <property type="molecule type" value="mRNA"/>
</dbReference>
<evidence type="ECO:0000256" key="1">
    <source>
        <dbReference type="ARBA" id="ARBA00010171"/>
    </source>
</evidence>
<feature type="coiled-coil region" evidence="4">
    <location>
        <begin position="432"/>
        <end position="525"/>
    </location>
</feature>
<dbReference type="PANTHER" id="PTHR45916">
    <property type="entry name" value="STRUCTURAL MAINTENANCE OF CHROMOSOMES PROTEIN 5"/>
    <property type="match status" value="1"/>
</dbReference>